<accession>A0A023DX95</accession>
<evidence type="ECO:0000313" key="2">
    <source>
        <dbReference type="Proteomes" id="UP000024842"/>
    </source>
</evidence>
<dbReference type="EMBL" id="BAUP01000050">
    <property type="protein sequence ID" value="GAJ45973.1"/>
    <property type="molecule type" value="Genomic_DNA"/>
</dbReference>
<dbReference type="AlphaFoldDB" id="A0A023DX95"/>
<dbReference type="RefSeq" id="WP_035543959.1">
    <property type="nucleotide sequence ID" value="NZ_BAUP01000050.1"/>
</dbReference>
<protein>
    <submittedName>
        <fullName evidence="1">Uncharacterized protein</fullName>
    </submittedName>
</protein>
<keyword evidence="2" id="KW-1185">Reference proteome</keyword>
<proteinExistence type="predicted"/>
<comment type="caution">
    <text evidence="1">The sequence shown here is derived from an EMBL/GenBank/DDBJ whole genome shotgun (WGS) entry which is preliminary data.</text>
</comment>
<name>A0A023DX95_9PROT</name>
<dbReference type="Proteomes" id="UP000024842">
    <property type="component" value="Unassembled WGS sequence"/>
</dbReference>
<organism evidence="1 2">
    <name type="scientific">Holospora elegans E1</name>
    <dbReference type="NCBI Taxonomy" id="1427503"/>
    <lineage>
        <taxon>Bacteria</taxon>
        <taxon>Pseudomonadati</taxon>
        <taxon>Pseudomonadota</taxon>
        <taxon>Alphaproteobacteria</taxon>
        <taxon>Holosporales</taxon>
        <taxon>Holosporaceae</taxon>
        <taxon>Holospora</taxon>
    </lineage>
</organism>
<gene>
    <name evidence="1" type="ORF">HE1_00291</name>
</gene>
<evidence type="ECO:0000313" key="1">
    <source>
        <dbReference type="EMBL" id="GAJ45973.1"/>
    </source>
</evidence>
<reference evidence="1 2" key="1">
    <citation type="journal article" date="2014" name="FEMS Microbiol. Lett.">
        <title>Draft genome sequences of three Holospora species (Holospora obtusa, Holospora undulata, and Holospora elegans), endonuclear symbiotic bacteria of the ciliate Paramecium caudatum.</title>
        <authorList>
            <person name="Dohra H."/>
            <person name="Tanaka K."/>
            <person name="Suzuki T."/>
            <person name="Fujishima M."/>
            <person name="Suzuki H."/>
        </authorList>
    </citation>
    <scope>NUCLEOTIDE SEQUENCE [LARGE SCALE GENOMIC DNA]</scope>
    <source>
        <strain evidence="1 2">E1</strain>
    </source>
</reference>
<sequence length="173" mass="20512">MKSVYYSYIKNIYDALPSNENVNEEKIKSELTKKLVKYSAQITKFINSQPAMEDQMKKALEKYPSTFVLFREKLEDIKSKYYQDFEYIFLEKDPKPNNNFITMNNLSNPEEMNFFKGVKIEEKEAEIIEIVSKQNCDKLKNFLNQKNRTQIKNLKERSVKQDGTRCEMISEIG</sequence>